<dbReference type="AlphaFoldDB" id="A0A0H2XTP8"/>
<sequence length="124" mass="13779">MRDADSATGYTTQITKTINPNRLSFSSKQFYLNHPLPDLLVARSGISPIDQINTTPQSAVRIRHAGLKHRPSTHAVTCGKPAAARDSITAAFNFLVSNDIMKFRNGIKPHLINNTNFNYMKIIN</sequence>
<dbReference type="EMBL" id="CP000379">
    <property type="protein sequence ID" value="ABF78031.1"/>
    <property type="molecule type" value="Genomic_DNA"/>
</dbReference>
<protein>
    <submittedName>
        <fullName evidence="1">Uncharacterized protein</fullName>
    </submittedName>
</protein>
<evidence type="ECO:0000313" key="1">
    <source>
        <dbReference type="EMBL" id="ABF78031.1"/>
    </source>
</evidence>
<proteinExistence type="predicted"/>
<dbReference type="HOGENOM" id="CLU_1999594_0_0_4"/>
<gene>
    <name evidence="1" type="ordered locus">Bcen_3135</name>
</gene>
<name>A0A0H2XTP8_BURO1</name>
<accession>A0A0H2XTP8</accession>
<organism evidence="1">
    <name type="scientific">Burkholderia orbicola (strain AU 1054)</name>
    <dbReference type="NCBI Taxonomy" id="331271"/>
    <lineage>
        <taxon>Bacteria</taxon>
        <taxon>Pseudomonadati</taxon>
        <taxon>Pseudomonadota</taxon>
        <taxon>Betaproteobacteria</taxon>
        <taxon>Burkholderiales</taxon>
        <taxon>Burkholderiaceae</taxon>
        <taxon>Burkholderia</taxon>
        <taxon>Burkholderia cepacia complex</taxon>
        <taxon>Burkholderia orbicola</taxon>
    </lineage>
</organism>
<reference evidence="1" key="1">
    <citation type="submission" date="2006-05" db="EMBL/GenBank/DDBJ databases">
        <title>Complete sequence of chromosome 2 of Burkholderia cenocepacia AU 1054.</title>
        <authorList>
            <consortium name="US DOE Joint Genome Institute"/>
            <person name="Copeland A."/>
            <person name="Lucas S."/>
            <person name="Lapidus A."/>
            <person name="Barry K."/>
            <person name="Detter J.C."/>
            <person name="Glavina del Rio T."/>
            <person name="Hammon N."/>
            <person name="Israni S."/>
            <person name="Dalin E."/>
            <person name="Tice H."/>
            <person name="Pitluck S."/>
            <person name="Chain P."/>
            <person name="Malfatti S."/>
            <person name="Shin M."/>
            <person name="Vergez L."/>
            <person name="Schmutz J."/>
            <person name="Larimer F."/>
            <person name="Land M."/>
            <person name="Hauser L."/>
            <person name="Kyrpides N."/>
            <person name="Lykidis A."/>
            <person name="LiPuma J.J."/>
            <person name="Konstantinidis K."/>
            <person name="Tiedje J.M."/>
            <person name="Richardson P."/>
        </authorList>
    </citation>
    <scope>NUCLEOTIDE SEQUENCE [LARGE SCALE GENOMIC DNA]</scope>
    <source>
        <strain evidence="1">AU 1054</strain>
    </source>
</reference>